<reference evidence="2 3" key="2">
    <citation type="submission" date="2019-01" db="EMBL/GenBank/DDBJ databases">
        <title>Hymenobacter humicola sp. nov., isolated from soils in Antarctica.</title>
        <authorList>
            <person name="Sedlacek I."/>
            <person name="Holochova P."/>
            <person name="Kralova S."/>
            <person name="Pantucek R."/>
            <person name="Stankova E."/>
            <person name="Vrbovska V."/>
            <person name="Kristofova L."/>
            <person name="Svec P."/>
            <person name="Busse H.-J."/>
        </authorList>
    </citation>
    <scope>NUCLEOTIDE SEQUENCE [LARGE SCALE GENOMIC DNA]</scope>
    <source>
        <strain evidence="2 3">CCM 8852</strain>
    </source>
</reference>
<sequence>MGVVSSLAYSVFLWNWVKSCRRPEFAHPYSNATVLGYIFLFIGGLMACGIVGPPGYALSDNPALVNRDWIMRASIMSLSLSMGGWLFTLIGQVRALRRQGHAAAAQTAAAAPVPAPEAVLVG</sequence>
<reference evidence="2 3" key="1">
    <citation type="submission" date="2018-09" db="EMBL/GenBank/DDBJ databases">
        <authorList>
            <person name="Zeman M."/>
            <person name="Pardy F."/>
        </authorList>
    </citation>
    <scope>NUCLEOTIDE SEQUENCE [LARGE SCALE GENOMIC DNA]</scope>
    <source>
        <strain evidence="2 3">CCM 8852</strain>
    </source>
</reference>
<name>A0A418QWT4_9BACT</name>
<keyword evidence="1" id="KW-1133">Transmembrane helix</keyword>
<dbReference type="AlphaFoldDB" id="A0A418QWT4"/>
<accession>A0A418QWT4</accession>
<evidence type="ECO:0000313" key="3">
    <source>
        <dbReference type="Proteomes" id="UP000284250"/>
    </source>
</evidence>
<protein>
    <submittedName>
        <fullName evidence="2">Uncharacterized protein</fullName>
    </submittedName>
</protein>
<dbReference type="EMBL" id="QYCN01000016">
    <property type="protein sequence ID" value="RIY09580.1"/>
    <property type="molecule type" value="Genomic_DNA"/>
</dbReference>
<feature type="transmembrane region" description="Helical" evidence="1">
    <location>
        <begin position="69"/>
        <end position="90"/>
    </location>
</feature>
<gene>
    <name evidence="2" type="ORF">D0T11_12225</name>
</gene>
<keyword evidence="1" id="KW-0812">Transmembrane</keyword>
<keyword evidence="3" id="KW-1185">Reference proteome</keyword>
<keyword evidence="1" id="KW-0472">Membrane</keyword>
<comment type="caution">
    <text evidence="2">The sequence shown here is derived from an EMBL/GenBank/DDBJ whole genome shotgun (WGS) entry which is preliminary data.</text>
</comment>
<organism evidence="2 3">
    <name type="scientific">Hymenobacter rubripertinctus</name>
    <dbReference type="NCBI Taxonomy" id="2029981"/>
    <lineage>
        <taxon>Bacteria</taxon>
        <taxon>Pseudomonadati</taxon>
        <taxon>Bacteroidota</taxon>
        <taxon>Cytophagia</taxon>
        <taxon>Cytophagales</taxon>
        <taxon>Hymenobacteraceae</taxon>
        <taxon>Hymenobacter</taxon>
    </lineage>
</organism>
<feature type="transmembrane region" description="Helical" evidence="1">
    <location>
        <begin position="34"/>
        <end position="57"/>
    </location>
</feature>
<dbReference type="Proteomes" id="UP000284250">
    <property type="component" value="Unassembled WGS sequence"/>
</dbReference>
<proteinExistence type="predicted"/>
<evidence type="ECO:0000313" key="2">
    <source>
        <dbReference type="EMBL" id="RIY09580.1"/>
    </source>
</evidence>
<evidence type="ECO:0000256" key="1">
    <source>
        <dbReference type="SAM" id="Phobius"/>
    </source>
</evidence>